<keyword evidence="2" id="KW-1185">Reference proteome</keyword>
<evidence type="ECO:0000313" key="2">
    <source>
        <dbReference type="Proteomes" id="UP000527355"/>
    </source>
</evidence>
<reference evidence="1 2" key="1">
    <citation type="journal article" date="2020" name="Nature">
        <title>Six reference-quality genomes reveal evolution of bat adaptations.</title>
        <authorList>
            <person name="Jebb D."/>
            <person name="Huang Z."/>
            <person name="Pippel M."/>
            <person name="Hughes G.M."/>
            <person name="Lavrichenko K."/>
            <person name="Devanna P."/>
            <person name="Winkler S."/>
            <person name="Jermiin L.S."/>
            <person name="Skirmuntt E.C."/>
            <person name="Katzourakis A."/>
            <person name="Burkitt-Gray L."/>
            <person name="Ray D.A."/>
            <person name="Sullivan K.A.M."/>
            <person name="Roscito J.G."/>
            <person name="Kirilenko B.M."/>
            <person name="Davalos L.M."/>
            <person name="Corthals A.P."/>
            <person name="Power M.L."/>
            <person name="Jones G."/>
            <person name="Ransome R.D."/>
            <person name="Dechmann D.K.N."/>
            <person name="Locatelli A.G."/>
            <person name="Puechmaille S.J."/>
            <person name="Fedrigo O."/>
            <person name="Jarvis E.D."/>
            <person name="Hiller M."/>
            <person name="Vernes S.C."/>
            <person name="Myers E.W."/>
            <person name="Teeling E.C."/>
        </authorList>
    </citation>
    <scope>NUCLEOTIDE SEQUENCE [LARGE SCALE GENOMIC DNA]</scope>
    <source>
        <strain evidence="1">MMyoMyo1</strain>
        <tissue evidence="1">Flight muscle</tissue>
    </source>
</reference>
<protein>
    <submittedName>
        <fullName evidence="1">Uncharacterized protein</fullName>
    </submittedName>
</protein>
<evidence type="ECO:0000313" key="1">
    <source>
        <dbReference type="EMBL" id="KAF6387538.1"/>
    </source>
</evidence>
<accession>A0A7J8AME0</accession>
<gene>
    <name evidence="1" type="ORF">mMyoMyo1_008030</name>
</gene>
<name>A0A7J8AME0_MYOMY</name>
<proteinExistence type="predicted"/>
<dbReference type="EMBL" id="JABWUV010000001">
    <property type="protein sequence ID" value="KAF6387538.1"/>
    <property type="molecule type" value="Genomic_DNA"/>
</dbReference>
<sequence>MTLFKLLASYRLSPPPKKKHLYTHNVCRFHYILKMKCILINTLYNYSKCIVLDNCSVVRESACGLMVSHLIPVKGTYFGCKLDPWPVWAHVGGNQPMYLTSMFLSLCLSLSLSLPLSLKINGKNILK</sequence>
<dbReference type="AlphaFoldDB" id="A0A7J8AME0"/>
<organism evidence="1 2">
    <name type="scientific">Myotis myotis</name>
    <name type="common">Greater mouse-eared bat</name>
    <name type="synonym">Vespertilio myotis</name>
    <dbReference type="NCBI Taxonomy" id="51298"/>
    <lineage>
        <taxon>Eukaryota</taxon>
        <taxon>Metazoa</taxon>
        <taxon>Chordata</taxon>
        <taxon>Craniata</taxon>
        <taxon>Vertebrata</taxon>
        <taxon>Euteleostomi</taxon>
        <taxon>Mammalia</taxon>
        <taxon>Eutheria</taxon>
        <taxon>Laurasiatheria</taxon>
        <taxon>Chiroptera</taxon>
        <taxon>Yangochiroptera</taxon>
        <taxon>Vespertilionidae</taxon>
        <taxon>Myotis</taxon>
    </lineage>
</organism>
<comment type="caution">
    <text evidence="1">The sequence shown here is derived from an EMBL/GenBank/DDBJ whole genome shotgun (WGS) entry which is preliminary data.</text>
</comment>
<dbReference type="Proteomes" id="UP000527355">
    <property type="component" value="Unassembled WGS sequence"/>
</dbReference>